<feature type="domain" description="ABC transporter" evidence="5">
    <location>
        <begin position="3"/>
        <end position="220"/>
    </location>
</feature>
<dbReference type="InterPro" id="IPR003593">
    <property type="entry name" value="AAA+_ATPase"/>
</dbReference>
<evidence type="ECO:0000256" key="4">
    <source>
        <dbReference type="ARBA" id="ARBA00022840"/>
    </source>
</evidence>
<protein>
    <submittedName>
        <fullName evidence="6">Zinc ABC transporter ATP-binding protein ZnuC</fullName>
    </submittedName>
</protein>
<dbReference type="Pfam" id="PF00005">
    <property type="entry name" value="ABC_tran"/>
    <property type="match status" value="1"/>
</dbReference>
<dbReference type="RefSeq" id="WP_022638185.1">
    <property type="nucleotide sequence ID" value="NZ_AUTE01000011.1"/>
</dbReference>
<organism evidence="6 7">
    <name type="scientific">Lactiplantibacillus plantarum WJL</name>
    <dbReference type="NCBI Taxonomy" id="1350466"/>
    <lineage>
        <taxon>Bacteria</taxon>
        <taxon>Bacillati</taxon>
        <taxon>Bacillota</taxon>
        <taxon>Bacilli</taxon>
        <taxon>Lactobacillales</taxon>
        <taxon>Lactobacillaceae</taxon>
        <taxon>Lactiplantibacillus</taxon>
    </lineage>
</organism>
<evidence type="ECO:0000313" key="6">
    <source>
        <dbReference type="EMBL" id="KPN41972.1"/>
    </source>
</evidence>
<dbReference type="SMART" id="SM00382">
    <property type="entry name" value="AAA"/>
    <property type="match status" value="1"/>
</dbReference>
<dbReference type="EMBL" id="LKLZ01000013">
    <property type="protein sequence ID" value="KPN41972.1"/>
    <property type="molecule type" value="Genomic_DNA"/>
</dbReference>
<dbReference type="Proteomes" id="UP000050511">
    <property type="component" value="Unassembled WGS sequence"/>
</dbReference>
<dbReference type="PROSITE" id="PS50893">
    <property type="entry name" value="ABC_TRANSPORTER_2"/>
    <property type="match status" value="1"/>
</dbReference>
<dbReference type="SUPFAM" id="SSF52540">
    <property type="entry name" value="P-loop containing nucleoside triphosphate hydrolases"/>
    <property type="match status" value="1"/>
</dbReference>
<dbReference type="PROSITE" id="PS00211">
    <property type="entry name" value="ABC_TRANSPORTER_1"/>
    <property type="match status" value="1"/>
</dbReference>
<dbReference type="GO" id="GO:0005524">
    <property type="term" value="F:ATP binding"/>
    <property type="evidence" value="ECO:0007669"/>
    <property type="project" value="UniProtKB-KW"/>
</dbReference>
<keyword evidence="3" id="KW-0547">Nucleotide-binding</keyword>
<dbReference type="InterPro" id="IPR050763">
    <property type="entry name" value="ABC_transporter_ATP-binding"/>
</dbReference>
<dbReference type="AlphaFoldDB" id="A0A837NZQ0"/>
<evidence type="ECO:0000256" key="1">
    <source>
        <dbReference type="ARBA" id="ARBA00005417"/>
    </source>
</evidence>
<sequence>MLLTTHHLTKTYRQRVAVNDINLQVTTGSLTAIIGPNGAGKSTLIKMLIGQLVPSAGTIELQTTKQVGVVFQNSVLDSELTVVENLQLRAHQYHYLPKHRVEQLGAQLGLTRFLHQRYGTLSGGQKRRVDIARALLNQPEILFLDEPTTALDIQTRTAIWHLLHQLQQQEHLTIILTTHYLDEADTADNVYVIASGQVIANGTATSIKQQYAQQRLVLTAAPTCVSAVLKRLPPMKVDVAGNQVSCVVPNMTIALQVLDTCRMLLTNFEFHPGTMNETFMTLTGKELV</sequence>
<dbReference type="GO" id="GO:0016887">
    <property type="term" value="F:ATP hydrolysis activity"/>
    <property type="evidence" value="ECO:0007669"/>
    <property type="project" value="InterPro"/>
</dbReference>
<dbReference type="PANTHER" id="PTHR42711">
    <property type="entry name" value="ABC TRANSPORTER ATP-BINDING PROTEIN"/>
    <property type="match status" value="1"/>
</dbReference>
<dbReference type="InterPro" id="IPR017871">
    <property type="entry name" value="ABC_transporter-like_CS"/>
</dbReference>
<dbReference type="InterPro" id="IPR003439">
    <property type="entry name" value="ABC_transporter-like_ATP-bd"/>
</dbReference>
<accession>A0A837NZQ0</accession>
<comment type="caution">
    <text evidence="6">The sequence shown here is derived from an EMBL/GenBank/DDBJ whole genome shotgun (WGS) entry which is preliminary data.</text>
</comment>
<keyword evidence="2" id="KW-0813">Transport</keyword>
<evidence type="ECO:0000256" key="2">
    <source>
        <dbReference type="ARBA" id="ARBA00022448"/>
    </source>
</evidence>
<dbReference type="InterPro" id="IPR027417">
    <property type="entry name" value="P-loop_NTPase"/>
</dbReference>
<evidence type="ECO:0000256" key="3">
    <source>
        <dbReference type="ARBA" id="ARBA00022741"/>
    </source>
</evidence>
<dbReference type="Gene3D" id="3.40.50.300">
    <property type="entry name" value="P-loop containing nucleotide triphosphate hydrolases"/>
    <property type="match status" value="1"/>
</dbReference>
<proteinExistence type="inferred from homology"/>
<keyword evidence="4 6" id="KW-0067">ATP-binding</keyword>
<comment type="similarity">
    <text evidence="1">Belongs to the ABC transporter superfamily.</text>
</comment>
<dbReference type="PANTHER" id="PTHR42711:SF5">
    <property type="entry name" value="ABC TRANSPORTER ATP-BINDING PROTEIN NATA"/>
    <property type="match status" value="1"/>
</dbReference>
<evidence type="ECO:0000313" key="7">
    <source>
        <dbReference type="Proteomes" id="UP000050511"/>
    </source>
</evidence>
<evidence type="ECO:0000259" key="5">
    <source>
        <dbReference type="PROSITE" id="PS50893"/>
    </source>
</evidence>
<reference evidence="6 7" key="1">
    <citation type="submission" date="2015-10" db="EMBL/GenBank/DDBJ databases">
        <title>Resequencing of Lactobacillus plantarum WJL strain genome.</title>
        <authorList>
            <person name="Martino M.E."/>
        </authorList>
    </citation>
    <scope>NUCLEOTIDE SEQUENCE [LARGE SCALE GENOMIC DNA]</scope>
    <source>
        <strain evidence="6 7">WJL</strain>
    </source>
</reference>
<name>A0A837NZQ0_LACPN</name>
<gene>
    <name evidence="6" type="ORF">WJL_3341</name>
</gene>